<dbReference type="EMBL" id="VYDA01000248">
    <property type="protein sequence ID" value="MYH61431.1"/>
    <property type="molecule type" value="Genomic_DNA"/>
</dbReference>
<gene>
    <name evidence="13" type="ORF">F4148_06595</name>
</gene>
<evidence type="ECO:0000256" key="3">
    <source>
        <dbReference type="ARBA" id="ARBA00011296"/>
    </source>
</evidence>
<dbReference type="GO" id="GO:0005524">
    <property type="term" value="F:ATP binding"/>
    <property type="evidence" value="ECO:0007669"/>
    <property type="project" value="UniProtKB-KW"/>
</dbReference>
<dbReference type="CDD" id="cd22332">
    <property type="entry name" value="HsdR_N"/>
    <property type="match status" value="1"/>
</dbReference>
<sequence>VEFFRDALGYIYLGDWTSRPDNSNAERERLGAWLKGQGYNDRIIDKALHKLEKAVAPGGGRTLYDANKEFYGLLRYGVKVQPDVGEQHVTVRLIDWENPSNNDFAVAEEVTVSGENTKRPDIVLYVNGIALGVLELKRSIVSVAEGIRQNLDNQKREFIQPFFSTVQLVMAGNETEGLRYSVIETPEKYWLRWKDTETFSESGDNILLRELYQLCNKERLLEIIHDFIVFDSGIKKICRHNQYFGVKAAQGRVKRREGGIIWHTQGSGKSLTMVWLAKWLRENITDSRVLLLTDRTELDEQIKETFEGVSEKIHRTKNGADLVNVLNTSEKWLICSLIQKVKTSEEDDIDAFIKDIRGHLPKDFFAKGEIFVFVDECHRTQSGKLHDAMKQLLPSAMLIGFTGTPLLNQDKKRSIETFGPYIHTYKYDQAVRDGAVLDLRYEARDIDQNITSQSRVDQWFELKTQGLTDLAKAQLKRRWGTIQKVLSSQDRLEKIVADILVDMETRDRLKSGRGNALLVSGSIHSACRFFEMFQQRGLGGKCAIVTSYRPSPSNIKGEETGEGLTERLRQYDIYRKMLAAYFDEPEETAMHKVSQFEKDVKKRFVKEPGQMKLLIVVDKLLTGFDAPSATYLYIDKQMQDHGLFQAICRVNRLDGEDKEYGYIIDYKDLFRSLEQSIKDYTGEAFDGYDREDVEGLLKDRLEQGRARLEEAREAVKALCEPVEPPRDSAAFLRFFCAADSGNAEQLKANEPKRVALYRQVTAFLRAYADLANEMRAAGYSDAEAQTIRAEADYYEKARQEVKLASGDYIDMKMYEPAMRHLLDTYIRAEESVPVSVLDDLTLVQLIVERGEAAVDSLPEGIRNQPEATTETIENNVRRLIIDQAAVNPRYYERMSKLLDALILQRKQEALEYKTYLAGIVELTREIAQPETTHYPPTINSPARQALYDNLKEHAPRMAELTLDKQVADTSDDVAEAIALKLDDAVRAVKKADWRGNRFKEREVRNAVRSALGDDEELVNTFFEIVKAQRDY</sequence>
<evidence type="ECO:0000256" key="6">
    <source>
        <dbReference type="ARBA" id="ARBA00022747"/>
    </source>
</evidence>
<keyword evidence="8 11" id="KW-0378">Hydrolase</keyword>
<dbReference type="AlphaFoldDB" id="A0A6B1FZW1"/>
<evidence type="ECO:0000256" key="10">
    <source>
        <dbReference type="ARBA" id="ARBA00023125"/>
    </source>
</evidence>
<evidence type="ECO:0000256" key="5">
    <source>
        <dbReference type="ARBA" id="ARBA00022741"/>
    </source>
</evidence>
<dbReference type="GO" id="GO:0009307">
    <property type="term" value="P:DNA restriction-modification system"/>
    <property type="evidence" value="ECO:0007669"/>
    <property type="project" value="UniProtKB-KW"/>
</dbReference>
<evidence type="ECO:0000313" key="13">
    <source>
        <dbReference type="EMBL" id="MYH61431.1"/>
    </source>
</evidence>
<evidence type="ECO:0000256" key="11">
    <source>
        <dbReference type="RuleBase" id="RU364115"/>
    </source>
</evidence>
<dbReference type="InterPro" id="IPR014001">
    <property type="entry name" value="Helicase_ATP-bd"/>
</dbReference>
<organism evidence="13">
    <name type="scientific">Caldilineaceae bacterium SB0675_bin_29</name>
    <dbReference type="NCBI Taxonomy" id="2605266"/>
    <lineage>
        <taxon>Bacteria</taxon>
        <taxon>Bacillati</taxon>
        <taxon>Chloroflexota</taxon>
        <taxon>Caldilineae</taxon>
        <taxon>Caldilineales</taxon>
        <taxon>Caldilineaceae</taxon>
    </lineage>
</organism>
<evidence type="ECO:0000259" key="12">
    <source>
        <dbReference type="PROSITE" id="PS51192"/>
    </source>
</evidence>
<evidence type="ECO:0000256" key="7">
    <source>
        <dbReference type="ARBA" id="ARBA00022759"/>
    </source>
</evidence>
<dbReference type="InterPro" id="IPR055180">
    <property type="entry name" value="HsdR_RecA-like_helicase_dom_2"/>
</dbReference>
<keyword evidence="9 11" id="KW-0067">ATP-binding</keyword>
<comment type="caution">
    <text evidence="13">The sequence shown here is derived from an EMBL/GenBank/DDBJ whole genome shotgun (WGS) entry which is preliminary data.</text>
</comment>
<name>A0A6B1FZW1_9CHLR</name>
<keyword evidence="7" id="KW-0255">Endonuclease</keyword>
<evidence type="ECO:0000256" key="9">
    <source>
        <dbReference type="ARBA" id="ARBA00022840"/>
    </source>
</evidence>
<accession>A0A6B1FZW1</accession>
<dbReference type="InterPro" id="IPR040980">
    <property type="entry name" value="SWI2_SNF2"/>
</dbReference>
<comment type="similarity">
    <text evidence="2 11">Belongs to the HsdR family.</text>
</comment>
<dbReference type="PANTHER" id="PTHR30195">
    <property type="entry name" value="TYPE I SITE-SPECIFIC DEOXYRIBONUCLEASE PROTEIN SUBUNIT M AND R"/>
    <property type="match status" value="1"/>
</dbReference>
<keyword evidence="5 11" id="KW-0547">Nucleotide-binding</keyword>
<dbReference type="PANTHER" id="PTHR30195:SF15">
    <property type="entry name" value="TYPE I RESTRICTION ENZYME HINDI ENDONUCLEASE SUBUNIT"/>
    <property type="match status" value="1"/>
</dbReference>
<evidence type="ECO:0000256" key="1">
    <source>
        <dbReference type="ARBA" id="ARBA00000851"/>
    </source>
</evidence>
<comment type="function">
    <text evidence="11">Subunit R is required for both nuclease and ATPase activities, but not for modification.</text>
</comment>
<dbReference type="EC" id="3.1.21.3" evidence="11"/>
<dbReference type="GO" id="GO:0003677">
    <property type="term" value="F:DNA binding"/>
    <property type="evidence" value="ECO:0007669"/>
    <property type="project" value="UniProtKB-KW"/>
</dbReference>
<feature type="non-terminal residue" evidence="13">
    <location>
        <position position="1"/>
    </location>
</feature>
<dbReference type="Gene3D" id="3.40.50.300">
    <property type="entry name" value="P-loop containing nucleotide triphosphate hydrolases"/>
    <property type="match status" value="2"/>
</dbReference>
<dbReference type="GO" id="GO:0009035">
    <property type="term" value="F:type I site-specific deoxyribonuclease activity"/>
    <property type="evidence" value="ECO:0007669"/>
    <property type="project" value="UniProtKB-EC"/>
</dbReference>
<dbReference type="InterPro" id="IPR007409">
    <property type="entry name" value="Restrct_endonuc_type1_HsdR_N"/>
</dbReference>
<dbReference type="PROSITE" id="PS51192">
    <property type="entry name" value="HELICASE_ATP_BIND_1"/>
    <property type="match status" value="1"/>
</dbReference>
<dbReference type="SUPFAM" id="SSF52540">
    <property type="entry name" value="P-loop containing nucleoside triphosphate hydrolases"/>
    <property type="match status" value="2"/>
</dbReference>
<evidence type="ECO:0000256" key="8">
    <source>
        <dbReference type="ARBA" id="ARBA00022801"/>
    </source>
</evidence>
<reference evidence="13" key="1">
    <citation type="submission" date="2019-09" db="EMBL/GenBank/DDBJ databases">
        <title>Characterisation of the sponge microbiome using genome-centric metagenomics.</title>
        <authorList>
            <person name="Engelberts J.P."/>
            <person name="Robbins S.J."/>
            <person name="De Goeij J.M."/>
            <person name="Aranda M."/>
            <person name="Bell S.C."/>
            <person name="Webster N.S."/>
        </authorList>
    </citation>
    <scope>NUCLEOTIDE SEQUENCE</scope>
    <source>
        <strain evidence="13">SB0675_bin_29</strain>
    </source>
</reference>
<feature type="domain" description="Helicase ATP-binding" evidence="12">
    <location>
        <begin position="250"/>
        <end position="423"/>
    </location>
</feature>
<dbReference type="InterPro" id="IPR004473">
    <property type="entry name" value="Restrct_endonuc_typeI_HsdR"/>
</dbReference>
<dbReference type="Pfam" id="PF18766">
    <property type="entry name" value="SWI2_SNF2"/>
    <property type="match status" value="1"/>
</dbReference>
<dbReference type="InterPro" id="IPR027417">
    <property type="entry name" value="P-loop_NTPase"/>
</dbReference>
<dbReference type="Gene3D" id="3.90.1570.50">
    <property type="match status" value="1"/>
</dbReference>
<evidence type="ECO:0000256" key="2">
    <source>
        <dbReference type="ARBA" id="ARBA00008598"/>
    </source>
</evidence>
<keyword evidence="10 11" id="KW-0238">DNA-binding</keyword>
<protein>
    <recommendedName>
        <fullName evidence="11">Type I restriction enzyme endonuclease subunit</fullName>
        <shortName evidence="11">R protein</shortName>
        <ecNumber evidence="11">3.1.21.3</ecNumber>
    </recommendedName>
</protein>
<keyword evidence="4" id="KW-0540">Nuclease</keyword>
<dbReference type="SMART" id="SM00487">
    <property type="entry name" value="DEXDc"/>
    <property type="match status" value="1"/>
</dbReference>
<evidence type="ECO:0000256" key="4">
    <source>
        <dbReference type="ARBA" id="ARBA00022722"/>
    </source>
</evidence>
<keyword evidence="6 11" id="KW-0680">Restriction system</keyword>
<dbReference type="Pfam" id="PF22679">
    <property type="entry name" value="T1R_D3-like"/>
    <property type="match status" value="1"/>
</dbReference>
<proteinExistence type="inferred from homology"/>
<dbReference type="CDD" id="cd18030">
    <property type="entry name" value="DEXHc_RE_I_HsdR"/>
    <property type="match status" value="1"/>
</dbReference>
<dbReference type="InterPro" id="IPR051268">
    <property type="entry name" value="Type-I_R_enzyme_R_subunit"/>
</dbReference>
<dbReference type="Pfam" id="PF04313">
    <property type="entry name" value="HSDR_N"/>
    <property type="match status" value="1"/>
</dbReference>
<dbReference type="NCBIfam" id="TIGR00348">
    <property type="entry name" value="hsdR"/>
    <property type="match status" value="1"/>
</dbReference>
<comment type="catalytic activity">
    <reaction evidence="1 11">
        <text>Endonucleolytic cleavage of DNA to give random double-stranded fragments with terminal 5'-phosphates, ATP is simultaneously hydrolyzed.</text>
        <dbReference type="EC" id="3.1.21.3"/>
    </reaction>
</comment>
<dbReference type="CDD" id="cd18800">
    <property type="entry name" value="SF2_C_EcoR124I-like"/>
    <property type="match status" value="1"/>
</dbReference>
<comment type="subunit">
    <text evidence="3 11">The type I restriction/modification system is composed of three polypeptides R, M and S.</text>
</comment>